<evidence type="ECO:0000313" key="15">
    <source>
        <dbReference type="Proteomes" id="UP001201163"/>
    </source>
</evidence>
<dbReference type="Pfam" id="PF02200">
    <property type="entry name" value="STE"/>
    <property type="match status" value="1"/>
</dbReference>
<feature type="region of interest" description="Disordered" evidence="12">
    <location>
        <begin position="761"/>
        <end position="791"/>
    </location>
</feature>
<keyword evidence="15" id="KW-1185">Reference proteome</keyword>
<keyword evidence="9" id="KW-0539">Nucleus</keyword>
<evidence type="ECO:0000256" key="2">
    <source>
        <dbReference type="ARBA" id="ARBA00022723"/>
    </source>
</evidence>
<proteinExistence type="inferred from homology"/>
<feature type="compositionally biased region" description="Basic and acidic residues" evidence="12">
    <location>
        <begin position="335"/>
        <end position="354"/>
    </location>
</feature>
<keyword evidence="8" id="KW-0804">Transcription</keyword>
<dbReference type="InterPro" id="IPR036236">
    <property type="entry name" value="Znf_C2H2_sf"/>
</dbReference>
<dbReference type="InterPro" id="IPR052127">
    <property type="entry name" value="STE12_transcription_factor"/>
</dbReference>
<dbReference type="GO" id="GO:0008270">
    <property type="term" value="F:zinc ion binding"/>
    <property type="evidence" value="ECO:0007669"/>
    <property type="project" value="UniProtKB-KW"/>
</dbReference>
<evidence type="ECO:0000313" key="14">
    <source>
        <dbReference type="EMBL" id="KAH8983341.1"/>
    </source>
</evidence>
<protein>
    <submittedName>
        <fullName evidence="14">STE like transcription factor-domain-containing protein</fullName>
    </submittedName>
</protein>
<keyword evidence="3" id="KW-0677">Repeat</keyword>
<feature type="region of interest" description="Disordered" evidence="12">
    <location>
        <begin position="299"/>
        <end position="357"/>
    </location>
</feature>
<evidence type="ECO:0000256" key="1">
    <source>
        <dbReference type="ARBA" id="ARBA00004123"/>
    </source>
</evidence>
<feature type="compositionally biased region" description="Basic residues" evidence="12">
    <location>
        <begin position="375"/>
        <end position="387"/>
    </location>
</feature>
<dbReference type="SMART" id="SM00355">
    <property type="entry name" value="ZnF_C2H2"/>
    <property type="match status" value="2"/>
</dbReference>
<accession>A0AAD4LA27</accession>
<gene>
    <name evidence="14" type="ORF">EDB92DRAFT_1951631</name>
</gene>
<dbReference type="GO" id="GO:1990526">
    <property type="term" value="C:Ste12p-Dig1p-Dig2p complex"/>
    <property type="evidence" value="ECO:0007669"/>
    <property type="project" value="TreeGrafter"/>
</dbReference>
<feature type="compositionally biased region" description="Polar residues" evidence="12">
    <location>
        <begin position="29"/>
        <end position="63"/>
    </location>
</feature>
<dbReference type="Gene3D" id="3.30.160.60">
    <property type="entry name" value="Classic Zinc Finger"/>
    <property type="match status" value="2"/>
</dbReference>
<feature type="domain" description="C2H2-type" evidence="13">
    <location>
        <begin position="542"/>
        <end position="571"/>
    </location>
</feature>
<evidence type="ECO:0000256" key="5">
    <source>
        <dbReference type="ARBA" id="ARBA00022833"/>
    </source>
</evidence>
<keyword evidence="2" id="KW-0479">Metal-binding</keyword>
<dbReference type="Proteomes" id="UP001201163">
    <property type="component" value="Unassembled WGS sequence"/>
</dbReference>
<evidence type="ECO:0000256" key="8">
    <source>
        <dbReference type="ARBA" id="ARBA00023163"/>
    </source>
</evidence>
<dbReference type="AlphaFoldDB" id="A0AAD4LA27"/>
<dbReference type="GO" id="GO:1990527">
    <property type="term" value="C:Tec1p-Ste12p-Dig1p complex"/>
    <property type="evidence" value="ECO:0007669"/>
    <property type="project" value="TreeGrafter"/>
</dbReference>
<keyword evidence="7" id="KW-0238">DNA-binding</keyword>
<dbReference type="PANTHER" id="PTHR47427:SF1">
    <property type="entry name" value="PROTEIN STE12"/>
    <property type="match status" value="1"/>
</dbReference>
<feature type="compositionally biased region" description="Low complexity" evidence="12">
    <location>
        <begin position="1"/>
        <end position="19"/>
    </location>
</feature>
<dbReference type="PANTHER" id="PTHR47427">
    <property type="entry name" value="PROTEIN STE12"/>
    <property type="match status" value="1"/>
</dbReference>
<comment type="caution">
    <text evidence="14">The sequence shown here is derived from an EMBL/GenBank/DDBJ whole genome shotgun (WGS) entry which is preliminary data.</text>
</comment>
<evidence type="ECO:0000256" key="11">
    <source>
        <dbReference type="PROSITE-ProRule" id="PRU00042"/>
    </source>
</evidence>
<dbReference type="GO" id="GO:0003700">
    <property type="term" value="F:DNA-binding transcription factor activity"/>
    <property type="evidence" value="ECO:0007669"/>
    <property type="project" value="InterPro"/>
</dbReference>
<dbReference type="FunFam" id="3.30.160.60:FF:000064">
    <property type="entry name" value="Early growth response protein 3"/>
    <property type="match status" value="1"/>
</dbReference>
<evidence type="ECO:0000256" key="4">
    <source>
        <dbReference type="ARBA" id="ARBA00022771"/>
    </source>
</evidence>
<feature type="domain" description="C2H2-type" evidence="13">
    <location>
        <begin position="572"/>
        <end position="599"/>
    </location>
</feature>
<feature type="compositionally biased region" description="Low complexity" evidence="12">
    <location>
        <begin position="520"/>
        <end position="535"/>
    </location>
</feature>
<evidence type="ECO:0000256" key="10">
    <source>
        <dbReference type="ARBA" id="ARBA00024345"/>
    </source>
</evidence>
<feature type="region of interest" description="Disordered" evidence="12">
    <location>
        <begin position="823"/>
        <end position="857"/>
    </location>
</feature>
<dbReference type="SUPFAM" id="SSF57667">
    <property type="entry name" value="beta-beta-alpha zinc fingers"/>
    <property type="match status" value="1"/>
</dbReference>
<dbReference type="GO" id="GO:0003677">
    <property type="term" value="F:DNA binding"/>
    <property type="evidence" value="ECO:0007669"/>
    <property type="project" value="UniProtKB-KW"/>
</dbReference>
<organism evidence="14 15">
    <name type="scientific">Lactarius akahatsu</name>
    <dbReference type="NCBI Taxonomy" id="416441"/>
    <lineage>
        <taxon>Eukaryota</taxon>
        <taxon>Fungi</taxon>
        <taxon>Dikarya</taxon>
        <taxon>Basidiomycota</taxon>
        <taxon>Agaricomycotina</taxon>
        <taxon>Agaricomycetes</taxon>
        <taxon>Russulales</taxon>
        <taxon>Russulaceae</taxon>
        <taxon>Lactarius</taxon>
    </lineage>
</organism>
<evidence type="ECO:0000256" key="3">
    <source>
        <dbReference type="ARBA" id="ARBA00022737"/>
    </source>
</evidence>
<feature type="region of interest" description="Disordered" evidence="12">
    <location>
        <begin position="685"/>
        <end position="730"/>
    </location>
</feature>
<comment type="similarity">
    <text evidence="10">Belongs to the STE12 transcription factor family.</text>
</comment>
<dbReference type="InterPro" id="IPR003120">
    <property type="entry name" value="Ste12"/>
</dbReference>
<dbReference type="EMBL" id="JAKELL010000089">
    <property type="protein sequence ID" value="KAH8983341.1"/>
    <property type="molecule type" value="Genomic_DNA"/>
</dbReference>
<dbReference type="InterPro" id="IPR013087">
    <property type="entry name" value="Znf_C2H2_type"/>
</dbReference>
<dbReference type="PROSITE" id="PS50157">
    <property type="entry name" value="ZINC_FINGER_C2H2_2"/>
    <property type="match status" value="2"/>
</dbReference>
<feature type="region of interest" description="Disordered" evidence="12">
    <location>
        <begin position="373"/>
        <end position="406"/>
    </location>
</feature>
<name>A0AAD4LA27_9AGAM</name>
<evidence type="ECO:0000256" key="12">
    <source>
        <dbReference type="SAM" id="MobiDB-lite"/>
    </source>
</evidence>
<comment type="subcellular location">
    <subcellularLocation>
        <location evidence="1">Nucleus</location>
    </subcellularLocation>
</comment>
<evidence type="ECO:0000256" key="6">
    <source>
        <dbReference type="ARBA" id="ARBA00023015"/>
    </source>
</evidence>
<feature type="region of interest" description="Disordered" evidence="12">
    <location>
        <begin position="1"/>
        <end position="70"/>
    </location>
</feature>
<evidence type="ECO:0000256" key="9">
    <source>
        <dbReference type="ARBA" id="ARBA00023242"/>
    </source>
</evidence>
<feature type="region of interest" description="Disordered" evidence="12">
    <location>
        <begin position="475"/>
        <end position="535"/>
    </location>
</feature>
<keyword evidence="5" id="KW-0862">Zinc</keyword>
<dbReference type="GO" id="GO:0005634">
    <property type="term" value="C:nucleus"/>
    <property type="evidence" value="ECO:0007669"/>
    <property type="project" value="UniProtKB-SubCell"/>
</dbReference>
<evidence type="ECO:0000256" key="7">
    <source>
        <dbReference type="ARBA" id="ARBA00023125"/>
    </source>
</evidence>
<sequence length="927" mass="100809">MDVPSTSSSSPLQYLSQPTYPHYSHPPSDITSSALFTPDTFDNSSHYRPHSISTEPIQPSDMSMTGPLDDEDQDLVLLSNISDLTSSSIQSFQNNQDGAGLSRPLTLQEQERLANLDRLKFFLATAPSAWSSSTIPDMNSEHPTHPGAAHPALNRFLLPNQEYVTCVLWNGLYHITGTDIVRALVFRFEAFGRPVKNMKKFEEGVFSDLRNLKPGVDASLEEPKSPFLDLLFKYQCIRTQKKQKVFYWFSVPHDRLFLDALERDLKREKMGLEPTTVVTGEPAMSFTYDPKRSLYDQFSRAQKGDADEEEAPGSDSADTSAVNKMINPADSIVGRSREDGSSSSDERSGEDARPRPCPSAAFLSMFSLFEGSPSYKRRRRRQPKMTRRSSEEISDNGSSVGSVRHTVDENQVAPSIGHRLGLSKNASDAFLAQANARRLGISSSIGHANHRAESSSFPENALVMGASNPSANIFGRPSEMDGISRPPRQNTYPLYEPHRANLSHGSQPQAVPASRPSPYALSGGSASHSSSSLPPSQKVKAFSCPLFSCGRLFKRLEHLKRHLRTHTMERPFQCSVCWKRFSRSDNLTQHARIHARSSDSGASTFGQGMFGDEGADADNEGLDHLDGDDSDFAAYASTRLVEVEVQGELPEEGLLPSAAAGVHASPQEFFTSAMPNVQFAQSSAREQGGYHAVGTSSPWSMRATPLPSPGFRSPEASPAHMAQQISGSSAQYNPYSGGSFAPVSAPAHKSVFDQSNIFSQSLEHSQPSGSGPIRRHRSVTPSVAQNGELIRRPMTAASMSDYVPGSPAPRGYHPYAGALTSGHAPISSTRSSPAGYHIPLEPTPLHQSQIPRAANEPAQEPVDFASLNTSSMGFGLSNTSGTSSYDGMYLAESSSTLSSASYPQVEPFFQAPGYFAASHSEPQQIVM</sequence>
<keyword evidence="6" id="KW-0805">Transcription regulation</keyword>
<keyword evidence="4 11" id="KW-0863">Zinc-finger</keyword>
<dbReference type="Pfam" id="PF00096">
    <property type="entry name" value="zf-C2H2"/>
    <property type="match status" value="2"/>
</dbReference>
<reference evidence="14" key="1">
    <citation type="submission" date="2022-01" db="EMBL/GenBank/DDBJ databases">
        <title>Comparative genomics reveals a dynamic genome evolution in the ectomycorrhizal milk-cap (Lactarius) mushrooms.</title>
        <authorList>
            <consortium name="DOE Joint Genome Institute"/>
            <person name="Lebreton A."/>
            <person name="Tang N."/>
            <person name="Kuo A."/>
            <person name="LaButti K."/>
            <person name="Drula E."/>
            <person name="Barry K."/>
            <person name="Clum A."/>
            <person name="Lipzen A."/>
            <person name="Mousain D."/>
            <person name="Ng V."/>
            <person name="Wang R."/>
            <person name="Wang X."/>
            <person name="Dai Y."/>
            <person name="Henrissat B."/>
            <person name="Grigoriev I.V."/>
            <person name="Guerin-Laguette A."/>
            <person name="Yu F."/>
            <person name="Martin F.M."/>
        </authorList>
    </citation>
    <scope>NUCLEOTIDE SEQUENCE</scope>
    <source>
        <strain evidence="14">QP</strain>
    </source>
</reference>
<dbReference type="PROSITE" id="PS00028">
    <property type="entry name" value="ZINC_FINGER_C2H2_1"/>
    <property type="match status" value="2"/>
</dbReference>
<dbReference type="SMART" id="SM00424">
    <property type="entry name" value="STE"/>
    <property type="match status" value="1"/>
</dbReference>
<evidence type="ECO:0000259" key="13">
    <source>
        <dbReference type="PROSITE" id="PS50157"/>
    </source>
</evidence>